<accession>A0A1Y4MWA0</accession>
<feature type="domain" description="Recombinase" evidence="2">
    <location>
        <begin position="167"/>
        <end position="284"/>
    </location>
</feature>
<evidence type="ECO:0000259" key="2">
    <source>
        <dbReference type="PROSITE" id="PS51737"/>
    </source>
</evidence>
<dbReference type="InterPro" id="IPR036162">
    <property type="entry name" value="Resolvase-like_N_sf"/>
</dbReference>
<proteinExistence type="predicted"/>
<keyword evidence="1" id="KW-0175">Coiled coil</keyword>
<dbReference type="PROSITE" id="PS51737">
    <property type="entry name" value="RECOMBINASE_DNA_BIND"/>
    <property type="match status" value="1"/>
</dbReference>
<dbReference type="Gene3D" id="3.40.50.1390">
    <property type="entry name" value="Resolvase, N-terminal catalytic domain"/>
    <property type="match status" value="1"/>
</dbReference>
<dbReference type="Gene3D" id="3.90.1750.20">
    <property type="entry name" value="Putative Large Serine Recombinase, Chain B, Domain 2"/>
    <property type="match status" value="1"/>
</dbReference>
<sequence>MENRVYCLYRVSTRKQVDFKAENQADIPMQRKACREFAGQMGWEILYEGQEAGVSGFKVSEKDRDVLQMIKEYALQRKFDILLVFMFDRIGRKADESPFVVEWFVRHGIRVWSVKEGEQRFDHHIDTLLNYIRFWQADGESRKTSVRTKEGLRQLVLDGGYRGGGVPYGYRLVATGRLNKRNKEISELAIDSDEAMVVRKIFDLCIVHGYGRCRIATELNRQGIRNRKGENWHEASIGHILHNPCYTGVLRSGDAISQRFEHLMILTPELFEQAQALQKARQNEADGERTVPVNVTGNSLLSGNIYCGHCGGRLVLTSNCKSYVTADGNKVKHRRTRYVCYQKTRHRCVCDGQTGYTAHILDEKVEHVICRLLEQLGAVEESFLLQGYLLCEEKQLRRKIRDAAHEAERKKQDYQLLKQELQKSLHGSSPYPAEILAEMLCEAERNAASAVTYLTSLQSQLSLLRKKDMAQQDEKKIFWVDIYRASPIEVKKMIVCHLIPKIHVYRGYRLELEISDIGVVL</sequence>
<name>A0A1Y4MWA0_9FIRM</name>
<dbReference type="PANTHER" id="PTHR30461">
    <property type="entry name" value="DNA-INVERTASE FROM LAMBDOID PROPHAGE"/>
    <property type="match status" value="1"/>
</dbReference>
<dbReference type="Pfam" id="PF07508">
    <property type="entry name" value="Recombinase"/>
    <property type="match status" value="1"/>
</dbReference>
<evidence type="ECO:0000313" key="4">
    <source>
        <dbReference type="Proteomes" id="UP000196386"/>
    </source>
</evidence>
<dbReference type="GO" id="GO:0000150">
    <property type="term" value="F:DNA strand exchange activity"/>
    <property type="evidence" value="ECO:0007669"/>
    <property type="project" value="InterPro"/>
</dbReference>
<dbReference type="SUPFAM" id="SSF53041">
    <property type="entry name" value="Resolvase-like"/>
    <property type="match status" value="1"/>
</dbReference>
<dbReference type="InterPro" id="IPR011109">
    <property type="entry name" value="DNA_bind_recombinase_dom"/>
</dbReference>
<dbReference type="EMBL" id="NFKP01000017">
    <property type="protein sequence ID" value="OUP68547.1"/>
    <property type="molecule type" value="Genomic_DNA"/>
</dbReference>
<gene>
    <name evidence="3" type="ORF">B5F11_13310</name>
</gene>
<dbReference type="InterPro" id="IPR038109">
    <property type="entry name" value="DNA_bind_recomb_sf"/>
</dbReference>
<dbReference type="RefSeq" id="WP_087302017.1">
    <property type="nucleotide sequence ID" value="NZ_NFKP01000017.1"/>
</dbReference>
<dbReference type="Pfam" id="PF00239">
    <property type="entry name" value="Resolvase"/>
    <property type="match status" value="1"/>
</dbReference>
<evidence type="ECO:0000256" key="1">
    <source>
        <dbReference type="SAM" id="Coils"/>
    </source>
</evidence>
<dbReference type="AlphaFoldDB" id="A0A1Y4MWA0"/>
<dbReference type="GO" id="GO:0003677">
    <property type="term" value="F:DNA binding"/>
    <property type="evidence" value="ECO:0007669"/>
    <property type="project" value="InterPro"/>
</dbReference>
<comment type="caution">
    <text evidence="3">The sequence shown here is derived from an EMBL/GenBank/DDBJ whole genome shotgun (WGS) entry which is preliminary data.</text>
</comment>
<evidence type="ECO:0000313" key="3">
    <source>
        <dbReference type="EMBL" id="OUP68547.1"/>
    </source>
</evidence>
<dbReference type="InterPro" id="IPR006119">
    <property type="entry name" value="Resolv_N"/>
</dbReference>
<dbReference type="SMART" id="SM00857">
    <property type="entry name" value="Resolvase"/>
    <property type="match status" value="1"/>
</dbReference>
<feature type="coiled-coil region" evidence="1">
    <location>
        <begin position="393"/>
        <end position="424"/>
    </location>
</feature>
<dbReference type="Proteomes" id="UP000196386">
    <property type="component" value="Unassembled WGS sequence"/>
</dbReference>
<organism evidence="3 4">
    <name type="scientific">Anaerotruncus colihominis</name>
    <dbReference type="NCBI Taxonomy" id="169435"/>
    <lineage>
        <taxon>Bacteria</taxon>
        <taxon>Bacillati</taxon>
        <taxon>Bacillota</taxon>
        <taxon>Clostridia</taxon>
        <taxon>Eubacteriales</taxon>
        <taxon>Oscillospiraceae</taxon>
        <taxon>Anaerotruncus</taxon>
    </lineage>
</organism>
<dbReference type="CDD" id="cd00338">
    <property type="entry name" value="Ser_Recombinase"/>
    <property type="match status" value="1"/>
</dbReference>
<protein>
    <submittedName>
        <fullName evidence="3">Resolvase</fullName>
    </submittedName>
</protein>
<reference evidence="4" key="1">
    <citation type="submission" date="2017-04" db="EMBL/GenBank/DDBJ databases">
        <title>Function of individual gut microbiota members based on whole genome sequencing of pure cultures obtained from chicken caecum.</title>
        <authorList>
            <person name="Medvecky M."/>
            <person name="Cejkova D."/>
            <person name="Polansky O."/>
            <person name="Karasova D."/>
            <person name="Kubasova T."/>
            <person name="Cizek A."/>
            <person name="Rychlik I."/>
        </authorList>
    </citation>
    <scope>NUCLEOTIDE SEQUENCE [LARGE SCALE GENOMIC DNA]</scope>
    <source>
        <strain evidence="4">An175</strain>
    </source>
</reference>
<dbReference type="InterPro" id="IPR050639">
    <property type="entry name" value="SSR_resolvase"/>
</dbReference>
<dbReference type="PANTHER" id="PTHR30461:SF23">
    <property type="entry name" value="DNA RECOMBINASE-RELATED"/>
    <property type="match status" value="1"/>
</dbReference>